<evidence type="ECO:0000313" key="3">
    <source>
        <dbReference type="Proteomes" id="UP000194450"/>
    </source>
</evidence>
<dbReference type="AlphaFoldDB" id="A0A1Y6EU04"/>
<dbReference type="InterPro" id="IPR024191">
    <property type="entry name" value="Peptidase_M61"/>
</dbReference>
<dbReference type="Gene3D" id="2.30.42.10">
    <property type="match status" value="1"/>
</dbReference>
<dbReference type="GO" id="GO:0008237">
    <property type="term" value="F:metallopeptidase activity"/>
    <property type="evidence" value="ECO:0007669"/>
    <property type="project" value="UniProtKB-KW"/>
</dbReference>
<evidence type="ECO:0000313" key="2">
    <source>
        <dbReference type="EMBL" id="SMQ65776.1"/>
    </source>
</evidence>
<keyword evidence="2" id="KW-0482">Metalloprotease</keyword>
<keyword evidence="3" id="KW-1185">Reference proteome</keyword>
<proteinExistence type="predicted"/>
<dbReference type="InterPro" id="IPR027268">
    <property type="entry name" value="Peptidase_M4/M1_CTD_sf"/>
</dbReference>
<dbReference type="RefSeq" id="WP_086434440.1">
    <property type="nucleotide sequence ID" value="NZ_FXWH01000001.1"/>
</dbReference>
<feature type="domain" description="PDZ" evidence="1">
    <location>
        <begin position="489"/>
        <end position="542"/>
    </location>
</feature>
<name>A0A1Y6EU04_9GAMM</name>
<accession>A0A1Y6EU04</accession>
<dbReference type="Pfam" id="PF17899">
    <property type="entry name" value="Peptidase_M61_N"/>
    <property type="match status" value="1"/>
</dbReference>
<dbReference type="Proteomes" id="UP000194450">
    <property type="component" value="Unassembled WGS sequence"/>
</dbReference>
<reference evidence="3" key="1">
    <citation type="submission" date="2017-04" db="EMBL/GenBank/DDBJ databases">
        <authorList>
            <person name="Varghese N."/>
            <person name="Submissions S."/>
        </authorList>
    </citation>
    <scope>NUCLEOTIDE SEQUENCE [LARGE SCALE GENOMIC DNA]</scope>
</reference>
<gene>
    <name evidence="2" type="ORF">SAMN06297229_1353</name>
</gene>
<dbReference type="GO" id="GO:0006508">
    <property type="term" value="P:proteolysis"/>
    <property type="evidence" value="ECO:0007669"/>
    <property type="project" value="UniProtKB-KW"/>
</dbReference>
<dbReference type="PIRSF" id="PIRSF016493">
    <property type="entry name" value="Glycyl_aminpptds"/>
    <property type="match status" value="1"/>
</dbReference>
<sequence length="596" mass="66913">MVSYKITPIDVHGHLFEIKLSIPEPATQGQRVKLPAWIPGSYMIRDFAKNIMGLYAQCHGEPVAVKLIDKHTWELGQLNGPVEIFYQAYAWDLSVRTAYLDQFWGFFNNSSLCLAVEGQTDQPCELILEPCEQHPEWQVATGMPRTSGDSFKPGSFQADSYEALIDYPFLLGNLVIEEFIAGGIKHALVLAGRNYADTARITADLARICEYQLDMFGKPAPFESYTFLTIVVGKGFGGLEHRNSTALMCSRKDLAQAGEVEIDNDYRTFLSLCSHEYFHSWNIKTLKPKVFVPYQLDAESYTEQLWFYEGMTSYYDDYVLHCAGIIDEKAYLNLIGETIARVQRGVGESIQTVTESSFLAWTKFYQQGENAPNSIISYYAKGALIGLCLDLQLRLLTDHKLTLAQVMQDLWNKYGKEQLGTEDHTFVEHLNSYPGVDLTEFMHTALRTTKPLPLQTLLQSFGVKLESTFAADDNSHNGKRASDSLPVQLGAKYKGSSQGLELLNVYANEPAKRAGLAAGDRIIAIDDLQVTDTTVKEVLSRMAPGQATKVHAFRRDELMTLTIEWTEPKPYSRVLSVTHPELINGWLTLSEEAPTD</sequence>
<protein>
    <submittedName>
        <fullName evidence="2">Predicted metalloprotease, contains C-terminal PDZ domain</fullName>
    </submittedName>
</protein>
<dbReference type="OrthoDB" id="9778516at2"/>
<dbReference type="Pfam" id="PF13180">
    <property type="entry name" value="PDZ_2"/>
    <property type="match status" value="1"/>
</dbReference>
<dbReference type="Gene3D" id="1.10.390.10">
    <property type="entry name" value="Neutral Protease Domain 2"/>
    <property type="match status" value="1"/>
</dbReference>
<dbReference type="InterPro" id="IPR040756">
    <property type="entry name" value="Peptidase_M61_N"/>
</dbReference>
<dbReference type="SMART" id="SM00228">
    <property type="entry name" value="PDZ"/>
    <property type="match status" value="1"/>
</dbReference>
<keyword evidence="2" id="KW-0645">Protease</keyword>
<organism evidence="2 3">
    <name type="scientific">Pseudidiomarina planktonica</name>
    <dbReference type="NCBI Taxonomy" id="1323738"/>
    <lineage>
        <taxon>Bacteria</taxon>
        <taxon>Pseudomonadati</taxon>
        <taxon>Pseudomonadota</taxon>
        <taxon>Gammaproteobacteria</taxon>
        <taxon>Alteromonadales</taxon>
        <taxon>Idiomarinaceae</taxon>
        <taxon>Pseudidiomarina</taxon>
    </lineage>
</organism>
<dbReference type="Pfam" id="PF05299">
    <property type="entry name" value="Peptidase_M61"/>
    <property type="match status" value="1"/>
</dbReference>
<dbReference type="InterPro" id="IPR001478">
    <property type="entry name" value="PDZ"/>
</dbReference>
<dbReference type="InterPro" id="IPR036034">
    <property type="entry name" value="PDZ_sf"/>
</dbReference>
<keyword evidence="2" id="KW-0378">Hydrolase</keyword>
<dbReference type="Gene3D" id="2.60.40.3650">
    <property type="match status" value="1"/>
</dbReference>
<evidence type="ECO:0000259" key="1">
    <source>
        <dbReference type="PROSITE" id="PS50106"/>
    </source>
</evidence>
<dbReference type="SUPFAM" id="SSF50156">
    <property type="entry name" value="PDZ domain-like"/>
    <property type="match status" value="1"/>
</dbReference>
<dbReference type="InterPro" id="IPR007963">
    <property type="entry name" value="Peptidase_M61_catalytic"/>
</dbReference>
<dbReference type="SUPFAM" id="SSF55486">
    <property type="entry name" value="Metalloproteases ('zincins'), catalytic domain"/>
    <property type="match status" value="1"/>
</dbReference>
<dbReference type="EMBL" id="FXWH01000001">
    <property type="protein sequence ID" value="SMQ65776.1"/>
    <property type="molecule type" value="Genomic_DNA"/>
</dbReference>
<dbReference type="PROSITE" id="PS50106">
    <property type="entry name" value="PDZ"/>
    <property type="match status" value="1"/>
</dbReference>